<dbReference type="InterPro" id="IPR007313">
    <property type="entry name" value="FxsA"/>
</dbReference>
<evidence type="ECO:0000313" key="4">
    <source>
        <dbReference type="Proteomes" id="UP001550044"/>
    </source>
</evidence>
<dbReference type="PANTHER" id="PTHR35335:SF1">
    <property type="entry name" value="UPF0716 PROTEIN FXSA"/>
    <property type="match status" value="1"/>
</dbReference>
<feature type="region of interest" description="Disordered" evidence="1">
    <location>
        <begin position="137"/>
        <end position="192"/>
    </location>
</feature>
<feature type="transmembrane region" description="Helical" evidence="2">
    <location>
        <begin position="41"/>
        <end position="62"/>
    </location>
</feature>
<evidence type="ECO:0000313" key="3">
    <source>
        <dbReference type="EMBL" id="MET8432919.1"/>
    </source>
</evidence>
<dbReference type="NCBIfam" id="NF008528">
    <property type="entry name" value="PRK11463.1-2"/>
    <property type="match status" value="1"/>
</dbReference>
<keyword evidence="2" id="KW-0472">Membrane</keyword>
<feature type="transmembrane region" description="Helical" evidence="2">
    <location>
        <begin position="18"/>
        <end position="35"/>
    </location>
</feature>
<keyword evidence="2" id="KW-1133">Transmembrane helix</keyword>
<name>A0ABV2U648_9ACTN</name>
<dbReference type="Proteomes" id="UP001550044">
    <property type="component" value="Unassembled WGS sequence"/>
</dbReference>
<feature type="transmembrane region" description="Helical" evidence="2">
    <location>
        <begin position="102"/>
        <end position="126"/>
    </location>
</feature>
<evidence type="ECO:0000256" key="2">
    <source>
        <dbReference type="SAM" id="Phobius"/>
    </source>
</evidence>
<keyword evidence="2" id="KW-0812">Transmembrane</keyword>
<dbReference type="EMBL" id="JBEXIP010000004">
    <property type="protein sequence ID" value="MET8432919.1"/>
    <property type="molecule type" value="Genomic_DNA"/>
</dbReference>
<dbReference type="Pfam" id="PF04186">
    <property type="entry name" value="FxsA"/>
    <property type="match status" value="1"/>
</dbReference>
<organism evidence="3 4">
    <name type="scientific">Streptomyces sp. 900116325</name>
    <dbReference type="NCBI Taxonomy" id="3154295"/>
    <lineage>
        <taxon>Bacteria</taxon>
        <taxon>Bacillati</taxon>
        <taxon>Actinomycetota</taxon>
        <taxon>Actinomycetes</taxon>
        <taxon>Kitasatosporales</taxon>
        <taxon>Streptomycetaceae</taxon>
        <taxon>Streptomyces</taxon>
    </lineage>
</organism>
<gene>
    <name evidence="3" type="primary">fxsA</name>
    <name evidence="3" type="ORF">ABZV61_08910</name>
</gene>
<accession>A0ABV2U648</accession>
<dbReference type="RefSeq" id="WP_352307521.1">
    <property type="nucleotide sequence ID" value="NZ_JBEOSG010000028.1"/>
</dbReference>
<dbReference type="NCBIfam" id="NF008527">
    <property type="entry name" value="PRK11463.1-1"/>
    <property type="match status" value="1"/>
</dbReference>
<reference evidence="3 4" key="1">
    <citation type="submission" date="2024-06" db="EMBL/GenBank/DDBJ databases">
        <title>The Natural Products Discovery Center: Release of the First 8490 Sequenced Strains for Exploring Actinobacteria Biosynthetic Diversity.</title>
        <authorList>
            <person name="Kalkreuter E."/>
            <person name="Kautsar S.A."/>
            <person name="Yang D."/>
            <person name="Bader C.D."/>
            <person name="Teijaro C.N."/>
            <person name="Fluegel L."/>
            <person name="Davis C.M."/>
            <person name="Simpson J.R."/>
            <person name="Lauterbach L."/>
            <person name="Steele A.D."/>
            <person name="Gui C."/>
            <person name="Meng S."/>
            <person name="Li G."/>
            <person name="Viehrig K."/>
            <person name="Ye F."/>
            <person name="Su P."/>
            <person name="Kiefer A.F."/>
            <person name="Nichols A."/>
            <person name="Cepeda A.J."/>
            <person name="Yan W."/>
            <person name="Fan B."/>
            <person name="Jiang Y."/>
            <person name="Adhikari A."/>
            <person name="Zheng C.-J."/>
            <person name="Schuster L."/>
            <person name="Cowan T.M."/>
            <person name="Smanski M.J."/>
            <person name="Chevrette M.G."/>
            <person name="De Carvalho L.P.S."/>
            <person name="Shen B."/>
        </authorList>
    </citation>
    <scope>NUCLEOTIDE SEQUENCE [LARGE SCALE GENOMIC DNA]</scope>
    <source>
        <strain evidence="3 4">NPDC005137</strain>
    </source>
</reference>
<proteinExistence type="predicted"/>
<dbReference type="PANTHER" id="PTHR35335">
    <property type="entry name" value="UPF0716 PROTEIN FXSA"/>
    <property type="match status" value="1"/>
</dbReference>
<evidence type="ECO:0000256" key="1">
    <source>
        <dbReference type="SAM" id="MobiDB-lite"/>
    </source>
</evidence>
<keyword evidence="4" id="KW-1185">Reference proteome</keyword>
<protein>
    <submittedName>
        <fullName evidence="3">FxsA family membrane protein</fullName>
    </submittedName>
</protein>
<sequence>MTTGTPPPTAPRRSRARTFIPLAVAAWVVLEIWLLTVVADVAGGFTVLLLLIGGVVLGAVVMKSAGRRAFRNLTETLQRMPGQPGATAASPDAPSGSKGNGFLMLGGLLIMIPGLISDVAGLLLLVPPVREMLGRRTEKSLERRMRTATPGSLSDAFQQARIHRPDGKVVQGEVIRESDSQPDDNPRPPLTP</sequence>
<comment type="caution">
    <text evidence="3">The sequence shown here is derived from an EMBL/GenBank/DDBJ whole genome shotgun (WGS) entry which is preliminary data.</text>
</comment>